<evidence type="ECO:0000313" key="3">
    <source>
        <dbReference type="Proteomes" id="UP000029665"/>
    </source>
</evidence>
<keyword evidence="1" id="KW-0472">Membrane</keyword>
<keyword evidence="1" id="KW-1133">Transmembrane helix</keyword>
<accession>A0A060SGP4</accession>
<organism evidence="2 3">
    <name type="scientific">Pycnoporus cinnabarinus</name>
    <name type="common">Cinnabar-red polypore</name>
    <name type="synonym">Trametes cinnabarina</name>
    <dbReference type="NCBI Taxonomy" id="5643"/>
    <lineage>
        <taxon>Eukaryota</taxon>
        <taxon>Fungi</taxon>
        <taxon>Dikarya</taxon>
        <taxon>Basidiomycota</taxon>
        <taxon>Agaricomycotina</taxon>
        <taxon>Agaricomycetes</taxon>
        <taxon>Polyporales</taxon>
        <taxon>Polyporaceae</taxon>
        <taxon>Trametes</taxon>
    </lineage>
</organism>
<dbReference type="Proteomes" id="UP000029665">
    <property type="component" value="Unassembled WGS sequence"/>
</dbReference>
<keyword evidence="3" id="KW-1185">Reference proteome</keyword>
<reference evidence="2" key="1">
    <citation type="submission" date="2014-01" db="EMBL/GenBank/DDBJ databases">
        <title>The genome of the white-rot fungus Pycnoporus cinnabarinus: a basidiomycete model with a versatile arsenal for lignocellulosic biomass breakdown.</title>
        <authorList>
            <person name="Levasseur A."/>
            <person name="Lomascolo A."/>
            <person name="Ruiz-Duenas F.J."/>
            <person name="Uzan E."/>
            <person name="Piumi F."/>
            <person name="Kues U."/>
            <person name="Ram A.F.J."/>
            <person name="Murat C."/>
            <person name="Haon M."/>
            <person name="Benoit I."/>
            <person name="Arfi Y."/>
            <person name="Chevret D."/>
            <person name="Drula E."/>
            <person name="Kwon M.J."/>
            <person name="Gouret P."/>
            <person name="Lesage-Meessen L."/>
            <person name="Lombard V."/>
            <person name="Mariette J."/>
            <person name="Noirot C."/>
            <person name="Park J."/>
            <person name="Patyshakuliyeva A."/>
            <person name="Wieneger R.A.B."/>
            <person name="Wosten H.A.B."/>
            <person name="Martin F."/>
            <person name="Coutinho P.M."/>
            <person name="de Vries R."/>
            <person name="Martinez A.T."/>
            <person name="Klopp C."/>
            <person name="Pontarotti P."/>
            <person name="Henrissat B."/>
            <person name="Record E."/>
        </authorList>
    </citation>
    <scope>NUCLEOTIDE SEQUENCE [LARGE SCALE GENOMIC DNA]</scope>
    <source>
        <strain evidence="2">BRFM137</strain>
    </source>
</reference>
<feature type="transmembrane region" description="Helical" evidence="1">
    <location>
        <begin position="191"/>
        <end position="221"/>
    </location>
</feature>
<keyword evidence="1" id="KW-0812">Transmembrane</keyword>
<proteinExistence type="predicted"/>
<dbReference type="HOGENOM" id="CLU_909563_0_0_1"/>
<dbReference type="EMBL" id="CCBP010000123">
    <property type="protein sequence ID" value="CDO73682.1"/>
    <property type="molecule type" value="Genomic_DNA"/>
</dbReference>
<dbReference type="OrthoDB" id="2755945at2759"/>
<dbReference type="OMA" id="RLECILH"/>
<comment type="caution">
    <text evidence="2">The sequence shown here is derived from an EMBL/GenBank/DDBJ whole genome shotgun (WGS) entry which is preliminary data.</text>
</comment>
<protein>
    <submittedName>
        <fullName evidence="2">Uncharacterized protein</fullName>
    </submittedName>
</protein>
<evidence type="ECO:0000256" key="1">
    <source>
        <dbReference type="SAM" id="Phobius"/>
    </source>
</evidence>
<evidence type="ECO:0000313" key="2">
    <source>
        <dbReference type="EMBL" id="CDO73682.1"/>
    </source>
</evidence>
<sequence>MKQTFQDSVVILRQREKEHTDKLNQKLSTAALSVAPAFEKLLSDSLETVYASLSLEMQHIHDSTYRASMQLRDLEGNVETLRHDMQALVGNVQQANHAVEGGLQITLMTHEKQLQVAHAADGIASALNSLVEKAQTEIQSINGTATIMKESLLRDISDDGRFLHWSWFHAALIYCFKFISRADPDDLELPAFRVVFAIARLVWSLLGVASSGLMSVLVLLASKKRLFPADRSSASPDGRLHSDAHSGRLRHLGLATGGSASDCSMPDISPYWNFELRSAAADHRQRRPRTRFSRIPDRLYRPSSGV</sequence>
<gene>
    <name evidence="2" type="ORF">BN946_scf185015.g10</name>
</gene>
<dbReference type="AlphaFoldDB" id="A0A060SGP4"/>
<name>A0A060SGP4_PYCCI</name>